<accession>C6PQ50</accession>
<dbReference type="RefSeq" id="WP_007059795.1">
    <property type="nucleotide sequence ID" value="NZ_ACVI01000010.1"/>
</dbReference>
<sequence>MTLPGNTAAVNLKSGCSGIQVNNLDIENGQLNVNIGDKESVSLNNITAAINDNRKIDVSIAGATGDSVFNINGMYTTNLSITGSGKVILGKYRWFEMNIISLIGKIDIDASAIDVYLEEETKVVNLNTNGITTNIMIGRGIVQNLNINGITTNLEIYSGIVFNLFINGITTGATHVLASAGGFKTVQIDRGNTDLYFEDSCTITNSINLNYNNITITCPYSWIPDGKFIVQGGVTDKSTVKINKRPITEYGL</sequence>
<comment type="caution">
    <text evidence="1">The sequence shown here is derived from an EMBL/GenBank/DDBJ whole genome shotgun (WGS) entry which is preliminary data.</text>
</comment>
<dbReference type="PATRIC" id="fig|536227.13.peg.367"/>
<dbReference type="Proteomes" id="UP000004198">
    <property type="component" value="Unassembled WGS sequence"/>
</dbReference>
<dbReference type="EMBL" id="ACVI01000010">
    <property type="protein sequence ID" value="EET88655.1"/>
    <property type="molecule type" value="Genomic_DNA"/>
</dbReference>
<dbReference type="STRING" id="536227.Ccar_01705"/>
<gene>
    <name evidence="1" type="ORF">CcarbDRAFT_0910</name>
</gene>
<organism evidence="1 2">
    <name type="scientific">Clostridium carboxidivorans P7</name>
    <dbReference type="NCBI Taxonomy" id="536227"/>
    <lineage>
        <taxon>Bacteria</taxon>
        <taxon>Bacillati</taxon>
        <taxon>Bacillota</taxon>
        <taxon>Clostridia</taxon>
        <taxon>Eubacteriales</taxon>
        <taxon>Clostridiaceae</taxon>
        <taxon>Clostridium</taxon>
    </lineage>
</organism>
<keyword evidence="2" id="KW-1185">Reference proteome</keyword>
<reference evidence="1 2" key="1">
    <citation type="submission" date="2009-06" db="EMBL/GenBank/DDBJ databases">
        <title>The draft genome of Clostridium carboxidivorans P7.</title>
        <authorList>
            <consortium name="US DOE Joint Genome Institute (JGI-PGF)"/>
            <person name="Lucas S."/>
            <person name="Copeland A."/>
            <person name="Lapidus A."/>
            <person name="Glavina del Rio T."/>
            <person name="Tice H."/>
            <person name="Bruce D."/>
            <person name="Goodwin L."/>
            <person name="Pitluck S."/>
            <person name="Larimer F."/>
            <person name="Land M.L."/>
            <person name="Hauser L."/>
            <person name="Hemme C.L."/>
        </authorList>
    </citation>
    <scope>NUCLEOTIDE SEQUENCE [LARGE SCALE GENOMIC DNA]</scope>
    <source>
        <strain evidence="1 2">P7</strain>
    </source>
</reference>
<name>C6PQ50_9CLOT</name>
<evidence type="ECO:0000313" key="1">
    <source>
        <dbReference type="EMBL" id="EET88655.1"/>
    </source>
</evidence>
<dbReference type="KEGG" id="cck:Ccar_01705"/>
<protein>
    <submittedName>
        <fullName evidence="1">Uncharacterized protein</fullName>
    </submittedName>
</protein>
<dbReference type="AlphaFoldDB" id="C6PQ50"/>
<evidence type="ECO:0000313" key="2">
    <source>
        <dbReference type="Proteomes" id="UP000004198"/>
    </source>
</evidence>
<proteinExistence type="predicted"/>